<feature type="non-terminal residue" evidence="4">
    <location>
        <position position="1"/>
    </location>
</feature>
<evidence type="ECO:0000259" key="2">
    <source>
        <dbReference type="Pfam" id="PF01571"/>
    </source>
</evidence>
<dbReference type="EMBL" id="QNZK01000124">
    <property type="protein sequence ID" value="RTZ86099.1"/>
    <property type="molecule type" value="Genomic_DNA"/>
</dbReference>
<dbReference type="AlphaFoldDB" id="A0A432GRE2"/>
<feature type="binding site" evidence="1">
    <location>
        <position position="174"/>
    </location>
    <ligand>
        <name>substrate</name>
    </ligand>
</feature>
<dbReference type="SUPFAM" id="SSF103025">
    <property type="entry name" value="Folate-binding domain"/>
    <property type="match status" value="1"/>
</dbReference>
<name>A0A432GRE2_9DELT</name>
<dbReference type="InterPro" id="IPR006222">
    <property type="entry name" value="GCVT_N"/>
</dbReference>
<organism evidence="4 5">
    <name type="scientific">SAR324 cluster bacterium</name>
    <dbReference type="NCBI Taxonomy" id="2024889"/>
    <lineage>
        <taxon>Bacteria</taxon>
        <taxon>Deltaproteobacteria</taxon>
        <taxon>SAR324 cluster</taxon>
    </lineage>
</organism>
<evidence type="ECO:0000313" key="5">
    <source>
        <dbReference type="Proteomes" id="UP000287917"/>
    </source>
</evidence>
<evidence type="ECO:0000313" key="4">
    <source>
        <dbReference type="EMBL" id="RTZ86099.1"/>
    </source>
</evidence>
<proteinExistence type="predicted"/>
<dbReference type="Gene3D" id="3.30.1360.120">
    <property type="entry name" value="Probable tRNA modification gtpase trme, domain 1"/>
    <property type="match status" value="1"/>
</dbReference>
<sequence>TYNHMYFPVYYNTPEEDFWSLVNDVTLWDVAVERQVEIKGPDAAKFTQLLTPRNLSDCQVNQCKYVLNTNYQGGILSDPILLKLADDHFWYSISDSDLLLWAMGVAGQDKYDIELREPDVSPLQVQGPKSRNLITDLFGSWINDLKYYWCKQTDLDGIPVIVSRTGWSGEIGYEVYLRDGKRGADLYEKIMTAGEKYKIAPTGPSQIRRVEAGIFSYFQDMRVTDNPFEIGMGRLVDLEMEADFVGKDALKKIKRDGIKRKLVGIEILGDPLSMVVPKEYTPGYFVPDHWPVIDNKKEIGYVTSKCYSPRLKKNIGYAFLPLKYTNHETEININSPYANLKAKVVGLPFFDPKKRIPIK</sequence>
<dbReference type="PANTHER" id="PTHR43757:SF2">
    <property type="entry name" value="AMINOMETHYLTRANSFERASE, MITOCHONDRIAL"/>
    <property type="match status" value="1"/>
</dbReference>
<accession>A0A432GRE2</accession>
<dbReference type="InterPro" id="IPR029043">
    <property type="entry name" value="GcvT/YgfZ_C"/>
</dbReference>
<dbReference type="InterPro" id="IPR028896">
    <property type="entry name" value="GcvT/YgfZ/DmdA"/>
</dbReference>
<reference evidence="4 5" key="1">
    <citation type="submission" date="2018-06" db="EMBL/GenBank/DDBJ databases">
        <title>Combined omics and stable isotope probing to characterize newly discovered Mariana Back-Arc vent microbial communities.</title>
        <authorList>
            <person name="Trembath-Reichert E."/>
            <person name="Huber J.A."/>
        </authorList>
    </citation>
    <scope>NUCLEOTIDE SEQUENCE [LARGE SCALE GENOMIC DNA]</scope>
    <source>
        <strain evidence="4">MAG 58</strain>
    </source>
</reference>
<dbReference type="Pfam" id="PF08669">
    <property type="entry name" value="GCV_T_C"/>
    <property type="match status" value="1"/>
</dbReference>
<dbReference type="PANTHER" id="PTHR43757">
    <property type="entry name" value="AMINOMETHYLTRANSFERASE"/>
    <property type="match status" value="1"/>
</dbReference>
<evidence type="ECO:0000256" key="1">
    <source>
        <dbReference type="PIRSR" id="PIRSR006487-1"/>
    </source>
</evidence>
<dbReference type="InterPro" id="IPR027266">
    <property type="entry name" value="TrmE/GcvT-like"/>
</dbReference>
<feature type="domain" description="GCVT N-terminal" evidence="2">
    <location>
        <begin position="3"/>
        <end position="239"/>
    </location>
</feature>
<dbReference type="InterPro" id="IPR013977">
    <property type="entry name" value="GcvT_C"/>
</dbReference>
<protein>
    <submittedName>
        <fullName evidence="4">Glycine cleavage system protein T</fullName>
    </submittedName>
</protein>
<dbReference type="Pfam" id="PF01571">
    <property type="entry name" value="GCV_T"/>
    <property type="match status" value="1"/>
</dbReference>
<dbReference type="SUPFAM" id="SSF101790">
    <property type="entry name" value="Aminomethyltransferase beta-barrel domain"/>
    <property type="match status" value="1"/>
</dbReference>
<feature type="domain" description="Aminomethyltransferase C-terminal" evidence="3">
    <location>
        <begin position="286"/>
        <end position="351"/>
    </location>
</feature>
<gene>
    <name evidence="4" type="ORF">DSY96_03495</name>
</gene>
<dbReference type="PIRSF" id="PIRSF006487">
    <property type="entry name" value="GcvT"/>
    <property type="match status" value="1"/>
</dbReference>
<dbReference type="Proteomes" id="UP000287917">
    <property type="component" value="Unassembled WGS sequence"/>
</dbReference>
<comment type="caution">
    <text evidence="4">The sequence shown here is derived from an EMBL/GenBank/DDBJ whole genome shotgun (WGS) entry which is preliminary data.</text>
</comment>
<evidence type="ECO:0000259" key="3">
    <source>
        <dbReference type="Pfam" id="PF08669"/>
    </source>
</evidence>